<name>A0A9D4VD85_ADICA</name>
<dbReference type="AlphaFoldDB" id="A0A9D4VD85"/>
<accession>A0A9D4VD85</accession>
<dbReference type="Proteomes" id="UP000886520">
    <property type="component" value="Chromosome 1"/>
</dbReference>
<keyword evidence="2" id="KW-1185">Reference proteome</keyword>
<dbReference type="OrthoDB" id="551896at2759"/>
<evidence type="ECO:0000313" key="1">
    <source>
        <dbReference type="EMBL" id="KAI5084224.1"/>
    </source>
</evidence>
<comment type="caution">
    <text evidence="1">The sequence shown here is derived from an EMBL/GenBank/DDBJ whole genome shotgun (WGS) entry which is preliminary data.</text>
</comment>
<reference evidence="1" key="1">
    <citation type="submission" date="2021-01" db="EMBL/GenBank/DDBJ databases">
        <title>Adiantum capillus-veneris genome.</title>
        <authorList>
            <person name="Fang Y."/>
            <person name="Liao Q."/>
        </authorList>
    </citation>
    <scope>NUCLEOTIDE SEQUENCE</scope>
    <source>
        <strain evidence="1">H3</strain>
        <tissue evidence="1">Leaf</tissue>
    </source>
</reference>
<sequence>MGLVGMVVSGCSFLFMGLWQAWISFAEKPSTLPSSSSAPSRSLITNAGFLWREAAWLSSSSSSRLSTSFSSFYFTFRGLMQALKAAFISKGCLLHMRGDGDYVIKCDADSMALMREGTVDHQLRTLSTMKCIAERNVEPRTPAKLTRKREDCHYDQLLCGGRLFNAYIKSSIAPDRHRPLNIILLLHSFALESAPVLTSPLHSAATRALLFNKLHLQGGQHYLLLYDKPNQAFPMLPSIAASLEDQGEEIESSLATEACAV</sequence>
<dbReference type="EMBL" id="JABFUD020000001">
    <property type="protein sequence ID" value="KAI5084224.1"/>
    <property type="molecule type" value="Genomic_DNA"/>
</dbReference>
<organism evidence="1 2">
    <name type="scientific">Adiantum capillus-veneris</name>
    <name type="common">Maidenhair fern</name>
    <dbReference type="NCBI Taxonomy" id="13818"/>
    <lineage>
        <taxon>Eukaryota</taxon>
        <taxon>Viridiplantae</taxon>
        <taxon>Streptophyta</taxon>
        <taxon>Embryophyta</taxon>
        <taxon>Tracheophyta</taxon>
        <taxon>Polypodiopsida</taxon>
        <taxon>Polypodiidae</taxon>
        <taxon>Polypodiales</taxon>
        <taxon>Pteridineae</taxon>
        <taxon>Pteridaceae</taxon>
        <taxon>Vittarioideae</taxon>
        <taxon>Adiantum</taxon>
    </lineage>
</organism>
<gene>
    <name evidence="1" type="ORF">GOP47_0000393</name>
</gene>
<evidence type="ECO:0000313" key="2">
    <source>
        <dbReference type="Proteomes" id="UP000886520"/>
    </source>
</evidence>
<proteinExistence type="predicted"/>
<protein>
    <submittedName>
        <fullName evidence="1">Uncharacterized protein</fullName>
    </submittedName>
</protein>